<sequence length="384" mass="43888">MERVAGCSQSEVVLVKNALKNWHIKELLKLQIELTQEIEERVGILLNDQTSVNDIKSDVGVSHLKRERDSSQELPVECGVKDESLGALLEDKVDENNELPLTQIEKKQKLQNAEQSFDPKSSQPAFFDEFLIPGTLDMQSKEIDFSSPLKVVGLNDARLQKSSPIKRKLAVISDSEGDLDWSDTEERKSSNAETPTTRIDERTSNTVKLDLNENPFTKKPWIYEDFKLNEIANNAHKGRLNVVSSKLSKFHSAAGKPPQKQKLVLHPDRGFEFVTEDDSENEVVTNDDQDDQFANLRQRSKSPPGFGRLDFPNTQENMADMTKSREILYNKTRHRFLTATRSDLPPSKRQFLFRNIVLNNVVNEGNFEWDPSHLQIFSRARIRN</sequence>
<evidence type="ECO:0000256" key="1">
    <source>
        <dbReference type="SAM" id="MobiDB-lite"/>
    </source>
</evidence>
<dbReference type="Proteomes" id="UP000189911">
    <property type="component" value="Chromosome F"/>
</dbReference>
<dbReference type="OrthoDB" id="5801062at2759"/>
<name>A0A1G4K9B9_9SACH</name>
<feature type="region of interest" description="Disordered" evidence="1">
    <location>
        <begin position="179"/>
        <end position="198"/>
    </location>
</feature>
<reference evidence="3" key="1">
    <citation type="submission" date="2016-03" db="EMBL/GenBank/DDBJ databases">
        <authorList>
            <person name="Devillers Hugo."/>
        </authorList>
    </citation>
    <scope>NUCLEOTIDE SEQUENCE [LARGE SCALE GENOMIC DNA]</scope>
</reference>
<proteinExistence type="predicted"/>
<gene>
    <name evidence="2" type="ORF">LANO_0F08130G</name>
</gene>
<evidence type="ECO:0000313" key="3">
    <source>
        <dbReference type="Proteomes" id="UP000189911"/>
    </source>
</evidence>
<organism evidence="2 3">
    <name type="scientific">Lachancea nothofagi CBS 11611</name>
    <dbReference type="NCBI Taxonomy" id="1266666"/>
    <lineage>
        <taxon>Eukaryota</taxon>
        <taxon>Fungi</taxon>
        <taxon>Dikarya</taxon>
        <taxon>Ascomycota</taxon>
        <taxon>Saccharomycotina</taxon>
        <taxon>Saccharomycetes</taxon>
        <taxon>Saccharomycetales</taxon>
        <taxon>Saccharomycetaceae</taxon>
        <taxon>Lachancea</taxon>
    </lineage>
</organism>
<protein>
    <submittedName>
        <fullName evidence="2">LANO_0F08130g1_1</fullName>
    </submittedName>
</protein>
<evidence type="ECO:0000313" key="2">
    <source>
        <dbReference type="EMBL" id="SCV00694.1"/>
    </source>
</evidence>
<accession>A0A1G4K9B9</accession>
<keyword evidence="3" id="KW-1185">Reference proteome</keyword>
<dbReference type="EMBL" id="LT598452">
    <property type="protein sequence ID" value="SCV00694.1"/>
    <property type="molecule type" value="Genomic_DNA"/>
</dbReference>
<dbReference type="AlphaFoldDB" id="A0A1G4K9B9"/>